<dbReference type="PRINTS" id="PR00607">
    <property type="entry name" value="CYTCHROMECIE"/>
</dbReference>
<gene>
    <name evidence="8" type="ORF">HNQ60_001325</name>
</gene>
<organism evidence="8 9">
    <name type="scientific">Povalibacter uvarum</name>
    <dbReference type="NCBI Taxonomy" id="732238"/>
    <lineage>
        <taxon>Bacteria</taxon>
        <taxon>Pseudomonadati</taxon>
        <taxon>Pseudomonadota</taxon>
        <taxon>Gammaproteobacteria</taxon>
        <taxon>Steroidobacterales</taxon>
        <taxon>Steroidobacteraceae</taxon>
        <taxon>Povalibacter</taxon>
    </lineage>
</organism>
<dbReference type="RefSeq" id="WP_184330245.1">
    <property type="nucleotide sequence ID" value="NZ_JACHHZ010000002.1"/>
</dbReference>
<dbReference type="GO" id="GO:0005506">
    <property type="term" value="F:iron ion binding"/>
    <property type="evidence" value="ECO:0007669"/>
    <property type="project" value="InterPro"/>
</dbReference>
<evidence type="ECO:0000313" key="9">
    <source>
        <dbReference type="Proteomes" id="UP000588068"/>
    </source>
</evidence>
<keyword evidence="6" id="KW-0732">Signal</keyword>
<evidence type="ECO:0000256" key="1">
    <source>
        <dbReference type="ARBA" id="ARBA00022448"/>
    </source>
</evidence>
<feature type="chain" id="PRO_5032320481" evidence="6">
    <location>
        <begin position="30"/>
        <end position="128"/>
    </location>
</feature>
<dbReference type="AlphaFoldDB" id="A0A841HHK1"/>
<reference evidence="8 9" key="1">
    <citation type="submission" date="2020-08" db="EMBL/GenBank/DDBJ databases">
        <title>Genomic Encyclopedia of Type Strains, Phase IV (KMG-IV): sequencing the most valuable type-strain genomes for metagenomic binning, comparative biology and taxonomic classification.</title>
        <authorList>
            <person name="Goeker M."/>
        </authorList>
    </citation>
    <scope>NUCLEOTIDE SEQUENCE [LARGE SCALE GENOMIC DNA]</scope>
    <source>
        <strain evidence="8 9">DSM 26723</strain>
    </source>
</reference>
<sequence>MRLSFPSIARHFMAAAASVVLLCSGCAKEEAVPTANAAPPQASSALPADQRLAVLYQQSCRTCHSTGAGGAPIVGDRAAWDVRWAKGAETLRSSTIRGLNGMPPGGQCFACTPEDYDALIRFMAGSPE</sequence>
<feature type="domain" description="Cytochrome c" evidence="7">
    <location>
        <begin position="50"/>
        <end position="123"/>
    </location>
</feature>
<name>A0A841HHK1_9GAMM</name>
<comment type="caution">
    <text evidence="8">The sequence shown here is derived from an EMBL/GenBank/DDBJ whole genome shotgun (WGS) entry which is preliminary data.</text>
</comment>
<dbReference type="PANTHER" id="PTHR40942">
    <property type="match status" value="1"/>
</dbReference>
<keyword evidence="5" id="KW-0408">Iron</keyword>
<evidence type="ECO:0000256" key="4">
    <source>
        <dbReference type="ARBA" id="ARBA00022982"/>
    </source>
</evidence>
<dbReference type="SUPFAM" id="SSF46626">
    <property type="entry name" value="Cytochrome c"/>
    <property type="match status" value="1"/>
</dbReference>
<evidence type="ECO:0000256" key="6">
    <source>
        <dbReference type="SAM" id="SignalP"/>
    </source>
</evidence>
<evidence type="ECO:0000256" key="5">
    <source>
        <dbReference type="ARBA" id="ARBA00023004"/>
    </source>
</evidence>
<dbReference type="Pfam" id="PF13442">
    <property type="entry name" value="Cytochrome_CBB3"/>
    <property type="match status" value="1"/>
</dbReference>
<dbReference type="InterPro" id="IPR009056">
    <property type="entry name" value="Cyt_c-like_dom"/>
</dbReference>
<feature type="signal peptide" evidence="6">
    <location>
        <begin position="1"/>
        <end position="29"/>
    </location>
</feature>
<evidence type="ECO:0000259" key="7">
    <source>
        <dbReference type="Pfam" id="PF13442"/>
    </source>
</evidence>
<keyword evidence="9" id="KW-1185">Reference proteome</keyword>
<dbReference type="GO" id="GO:0009055">
    <property type="term" value="F:electron transfer activity"/>
    <property type="evidence" value="ECO:0007669"/>
    <property type="project" value="InterPro"/>
</dbReference>
<dbReference type="GO" id="GO:0020037">
    <property type="term" value="F:heme binding"/>
    <property type="evidence" value="ECO:0007669"/>
    <property type="project" value="InterPro"/>
</dbReference>
<dbReference type="Gene3D" id="1.10.760.10">
    <property type="entry name" value="Cytochrome c-like domain"/>
    <property type="match status" value="1"/>
</dbReference>
<dbReference type="InterPro" id="IPR036909">
    <property type="entry name" value="Cyt_c-like_dom_sf"/>
</dbReference>
<dbReference type="Proteomes" id="UP000588068">
    <property type="component" value="Unassembled WGS sequence"/>
</dbReference>
<keyword evidence="2" id="KW-0349">Heme</keyword>
<dbReference type="PANTHER" id="PTHR40942:SF4">
    <property type="entry name" value="CYTOCHROME C5"/>
    <property type="match status" value="1"/>
</dbReference>
<protein>
    <submittedName>
        <fullName evidence="8">Cytochrome c5</fullName>
    </submittedName>
</protein>
<evidence type="ECO:0000313" key="8">
    <source>
        <dbReference type="EMBL" id="MBB6092447.1"/>
    </source>
</evidence>
<evidence type="ECO:0000256" key="2">
    <source>
        <dbReference type="ARBA" id="ARBA00022617"/>
    </source>
</evidence>
<dbReference type="InterPro" id="IPR002323">
    <property type="entry name" value="Cyt_CIE"/>
</dbReference>
<dbReference type="EMBL" id="JACHHZ010000002">
    <property type="protein sequence ID" value="MBB6092447.1"/>
    <property type="molecule type" value="Genomic_DNA"/>
</dbReference>
<evidence type="ECO:0000256" key="3">
    <source>
        <dbReference type="ARBA" id="ARBA00022723"/>
    </source>
</evidence>
<keyword evidence="1" id="KW-0813">Transport</keyword>
<keyword evidence="4" id="KW-0249">Electron transport</keyword>
<accession>A0A841HHK1</accession>
<proteinExistence type="predicted"/>
<keyword evidence="3" id="KW-0479">Metal-binding</keyword>